<dbReference type="InterPro" id="IPR000014">
    <property type="entry name" value="PAS"/>
</dbReference>
<evidence type="ECO:0000256" key="7">
    <source>
        <dbReference type="ARBA" id="ARBA00022840"/>
    </source>
</evidence>
<dbReference type="SUPFAM" id="SSF47384">
    <property type="entry name" value="Homodimeric domain of signal transducing histidine kinase"/>
    <property type="match status" value="1"/>
</dbReference>
<dbReference type="InterPro" id="IPR003594">
    <property type="entry name" value="HATPase_dom"/>
</dbReference>
<dbReference type="Gene3D" id="3.30.565.10">
    <property type="entry name" value="Histidine kinase-like ATPase, C-terminal domain"/>
    <property type="match status" value="1"/>
</dbReference>
<gene>
    <name evidence="11" type="ordered locus">Deba_2845</name>
</gene>
<dbReference type="STRING" id="644282.Deba_2845"/>
<dbReference type="InterPro" id="IPR036097">
    <property type="entry name" value="HisK_dim/P_sf"/>
</dbReference>
<reference evidence="11 12" key="1">
    <citation type="journal article" date="2010" name="Stand. Genomic Sci.">
        <title>Complete genome sequence of Desulfarculus baarsii type strain (2st14).</title>
        <authorList>
            <person name="Sun H."/>
            <person name="Spring S."/>
            <person name="Lapidus A."/>
            <person name="Davenport K."/>
            <person name="Del Rio T.G."/>
            <person name="Tice H."/>
            <person name="Nolan M."/>
            <person name="Copeland A."/>
            <person name="Cheng J.F."/>
            <person name="Lucas S."/>
            <person name="Tapia R."/>
            <person name="Goodwin L."/>
            <person name="Pitluck S."/>
            <person name="Ivanova N."/>
            <person name="Pagani I."/>
            <person name="Mavromatis K."/>
            <person name="Ovchinnikova G."/>
            <person name="Pati A."/>
            <person name="Chen A."/>
            <person name="Palaniappan K."/>
            <person name="Hauser L."/>
            <person name="Chang Y.J."/>
            <person name="Jeffries C.D."/>
            <person name="Detter J.C."/>
            <person name="Han C."/>
            <person name="Rohde M."/>
            <person name="Brambilla E."/>
            <person name="Goker M."/>
            <person name="Woyke T."/>
            <person name="Bristow J."/>
            <person name="Eisen J.A."/>
            <person name="Markowitz V."/>
            <person name="Hugenholtz P."/>
            <person name="Kyrpides N.C."/>
            <person name="Klenk H.P."/>
            <person name="Land M."/>
        </authorList>
    </citation>
    <scope>NUCLEOTIDE SEQUENCE [LARGE SCALE GENOMIC DNA]</scope>
    <source>
        <strain evidence="12">ATCC 33931 / DSM 2075 / LMG 7858 / VKM B-1802 / 2st14</strain>
    </source>
</reference>
<dbReference type="PRINTS" id="PR00344">
    <property type="entry name" value="BCTRLSENSOR"/>
</dbReference>
<evidence type="ECO:0000313" key="11">
    <source>
        <dbReference type="EMBL" id="ADK86198.1"/>
    </source>
</evidence>
<evidence type="ECO:0000256" key="3">
    <source>
        <dbReference type="ARBA" id="ARBA00022553"/>
    </source>
</evidence>
<keyword evidence="5" id="KW-0547">Nucleotide-binding</keyword>
<dbReference type="GO" id="GO:0000155">
    <property type="term" value="F:phosphorelay sensor kinase activity"/>
    <property type="evidence" value="ECO:0007669"/>
    <property type="project" value="InterPro"/>
</dbReference>
<evidence type="ECO:0000313" key="12">
    <source>
        <dbReference type="Proteomes" id="UP000009047"/>
    </source>
</evidence>
<evidence type="ECO:0000256" key="2">
    <source>
        <dbReference type="ARBA" id="ARBA00012438"/>
    </source>
</evidence>
<keyword evidence="4" id="KW-0808">Transferase</keyword>
<dbReference type="EMBL" id="CP002085">
    <property type="protein sequence ID" value="ADK86198.1"/>
    <property type="molecule type" value="Genomic_DNA"/>
</dbReference>
<dbReference type="InterPro" id="IPR003661">
    <property type="entry name" value="HisK_dim/P_dom"/>
</dbReference>
<dbReference type="OrthoDB" id="5428263at2"/>
<evidence type="ECO:0000256" key="1">
    <source>
        <dbReference type="ARBA" id="ARBA00000085"/>
    </source>
</evidence>
<dbReference type="PANTHER" id="PTHR43065">
    <property type="entry name" value="SENSOR HISTIDINE KINASE"/>
    <property type="match status" value="1"/>
</dbReference>
<evidence type="ECO:0000256" key="9">
    <source>
        <dbReference type="SAM" id="Phobius"/>
    </source>
</evidence>
<evidence type="ECO:0000256" key="6">
    <source>
        <dbReference type="ARBA" id="ARBA00022777"/>
    </source>
</evidence>
<dbReference type="GO" id="GO:0005524">
    <property type="term" value="F:ATP binding"/>
    <property type="evidence" value="ECO:0007669"/>
    <property type="project" value="UniProtKB-KW"/>
</dbReference>
<evidence type="ECO:0000259" key="10">
    <source>
        <dbReference type="PROSITE" id="PS50109"/>
    </source>
</evidence>
<evidence type="ECO:0000256" key="4">
    <source>
        <dbReference type="ARBA" id="ARBA00022679"/>
    </source>
</evidence>
<keyword evidence="7" id="KW-0067">ATP-binding</keyword>
<dbReference type="AlphaFoldDB" id="E1QMF5"/>
<dbReference type="SMART" id="SM00388">
    <property type="entry name" value="HisKA"/>
    <property type="match status" value="1"/>
</dbReference>
<keyword evidence="9" id="KW-0472">Membrane</keyword>
<dbReference type="RefSeq" id="WP_013259636.1">
    <property type="nucleotide sequence ID" value="NC_014365.1"/>
</dbReference>
<feature type="domain" description="Histidine kinase" evidence="10">
    <location>
        <begin position="338"/>
        <end position="559"/>
    </location>
</feature>
<keyword evidence="3" id="KW-0597">Phosphoprotein</keyword>
<dbReference type="PROSITE" id="PS50109">
    <property type="entry name" value="HIS_KIN"/>
    <property type="match status" value="1"/>
</dbReference>
<dbReference type="Gene3D" id="1.10.287.130">
    <property type="match status" value="1"/>
</dbReference>
<dbReference type="KEGG" id="dbr:Deba_2845"/>
<evidence type="ECO:0000256" key="8">
    <source>
        <dbReference type="ARBA" id="ARBA00023012"/>
    </source>
</evidence>
<dbReference type="InterPro" id="IPR035965">
    <property type="entry name" value="PAS-like_dom_sf"/>
</dbReference>
<organism evidence="11 12">
    <name type="scientific">Desulfarculus baarsii (strain ATCC 33931 / DSM 2075 / LMG 7858 / VKM B-1802 / 2st14)</name>
    <dbReference type="NCBI Taxonomy" id="644282"/>
    <lineage>
        <taxon>Bacteria</taxon>
        <taxon>Pseudomonadati</taxon>
        <taxon>Thermodesulfobacteriota</taxon>
        <taxon>Desulfarculia</taxon>
        <taxon>Desulfarculales</taxon>
        <taxon>Desulfarculaceae</taxon>
        <taxon>Desulfarculus</taxon>
    </lineage>
</organism>
<name>E1QMF5_DESB2</name>
<keyword evidence="9" id="KW-1133">Transmembrane helix</keyword>
<feature type="transmembrane region" description="Helical" evidence="9">
    <location>
        <begin position="12"/>
        <end position="32"/>
    </location>
</feature>
<dbReference type="InterPro" id="IPR005467">
    <property type="entry name" value="His_kinase_dom"/>
</dbReference>
<dbReference type="Pfam" id="PF00512">
    <property type="entry name" value="HisKA"/>
    <property type="match status" value="1"/>
</dbReference>
<dbReference type="NCBIfam" id="TIGR00229">
    <property type="entry name" value="sensory_box"/>
    <property type="match status" value="1"/>
</dbReference>
<dbReference type="HOGENOM" id="CLU_000445_114_39_7"/>
<dbReference type="CDD" id="cd00130">
    <property type="entry name" value="PAS"/>
    <property type="match status" value="1"/>
</dbReference>
<dbReference type="SUPFAM" id="SSF55785">
    <property type="entry name" value="PYP-like sensor domain (PAS domain)"/>
    <property type="match status" value="2"/>
</dbReference>
<proteinExistence type="predicted"/>
<dbReference type="Pfam" id="PF02518">
    <property type="entry name" value="HATPase_c"/>
    <property type="match status" value="1"/>
</dbReference>
<dbReference type="SUPFAM" id="SSF55874">
    <property type="entry name" value="ATPase domain of HSP90 chaperone/DNA topoisomerase II/histidine kinase"/>
    <property type="match status" value="1"/>
</dbReference>
<keyword evidence="9" id="KW-0812">Transmembrane</keyword>
<dbReference type="Gene3D" id="3.30.450.20">
    <property type="entry name" value="PAS domain"/>
    <property type="match status" value="2"/>
</dbReference>
<keyword evidence="8" id="KW-0902">Two-component regulatory system</keyword>
<dbReference type="InterPro" id="IPR004358">
    <property type="entry name" value="Sig_transdc_His_kin-like_C"/>
</dbReference>
<keyword evidence="6 11" id="KW-0418">Kinase</keyword>
<protein>
    <recommendedName>
        <fullName evidence="2">histidine kinase</fullName>
        <ecNumber evidence="2">2.7.13.3</ecNumber>
    </recommendedName>
</protein>
<accession>E1QMF5</accession>
<dbReference type="CDD" id="cd00082">
    <property type="entry name" value="HisKA"/>
    <property type="match status" value="1"/>
</dbReference>
<dbReference type="PANTHER" id="PTHR43065:SF10">
    <property type="entry name" value="PEROXIDE STRESS-ACTIVATED HISTIDINE KINASE MAK3"/>
    <property type="match status" value="1"/>
</dbReference>
<dbReference type="InterPro" id="IPR036890">
    <property type="entry name" value="HATPase_C_sf"/>
</dbReference>
<dbReference type="Proteomes" id="UP000009047">
    <property type="component" value="Chromosome"/>
</dbReference>
<dbReference type="eggNOG" id="COG4191">
    <property type="taxonomic scope" value="Bacteria"/>
</dbReference>
<evidence type="ECO:0000256" key="5">
    <source>
        <dbReference type="ARBA" id="ARBA00022741"/>
    </source>
</evidence>
<dbReference type="EC" id="2.7.13.3" evidence="2"/>
<dbReference type="SMART" id="SM00387">
    <property type="entry name" value="HATPase_c"/>
    <property type="match status" value="1"/>
</dbReference>
<keyword evidence="12" id="KW-1185">Reference proteome</keyword>
<dbReference type="Pfam" id="PF13188">
    <property type="entry name" value="PAS_8"/>
    <property type="match status" value="2"/>
</dbReference>
<sequence length="565" mass="60067">MNFFSRENALPLGATLVAVSLGVGALLGRALAGPWPDGWLALGLAAGLAALAVTTWAAWRSLTRARRAELARAQHDKALIAALQLEVERGRLTKEALVESDARYRSLFHDSHQAMLLIDPHGGRIRDANPAACRYYGHRWTELAAMSLGQLDASGQPAPPASEPGVALGRHRLADGRQRQVELHSSPIAAVGLVHVIVHDITEKQAMEQALVESGRKLSAIVEAVGEAMVIFDQNLAMTWANDQALALLGQGGEARTTAEELARACLQGGQAHEAECGQDGPDGRRHFWATARPVETAGDGAAHTALVMLREVTAKKNLETEAAMAAHLASIGELAAGVAHEINNPINGVINLAQLIIDRADSPQARAEYPALIIQEGQRISTIVANLLSFARPHSEEPAAVDLAAVLGDALALMGNQLTKRGARLELDLPADLPPALGRRRQLQQVFMNLISNAQQALDQRFPSADPRKTLTIQAARHESADGRPALRLRFIDNGVGLAPAMQRRVFEPFFSTKPPGQGTGLGLSVSHGIVRDHGGRIGFESREGGGATVIVDLPAAASGEETP</sequence>
<dbReference type="SMART" id="SM00091">
    <property type="entry name" value="PAS"/>
    <property type="match status" value="2"/>
</dbReference>
<feature type="transmembrane region" description="Helical" evidence="9">
    <location>
        <begin position="38"/>
        <end position="59"/>
    </location>
</feature>
<comment type="catalytic activity">
    <reaction evidence="1">
        <text>ATP + protein L-histidine = ADP + protein N-phospho-L-histidine.</text>
        <dbReference type="EC" id="2.7.13.3"/>
    </reaction>
</comment>